<evidence type="ECO:0000256" key="16">
    <source>
        <dbReference type="ARBA" id="ARBA00048647"/>
    </source>
</evidence>
<evidence type="ECO:0000256" key="7">
    <source>
        <dbReference type="ARBA" id="ARBA00022679"/>
    </source>
</evidence>
<evidence type="ECO:0000256" key="11">
    <source>
        <dbReference type="ARBA" id="ARBA00023180"/>
    </source>
</evidence>
<dbReference type="EC" id="2.4.1.221" evidence="4"/>
<dbReference type="PANTHER" id="PTHR21420:SF10">
    <property type="entry name" value="GDP-FUCOSE PROTEIN O-FUCOSYLTRANSFERASE 1"/>
    <property type="match status" value="1"/>
</dbReference>
<dbReference type="AlphaFoldDB" id="A0A0N5AZJ3"/>
<evidence type="ECO:0000256" key="1">
    <source>
        <dbReference type="ARBA" id="ARBA00004240"/>
    </source>
</evidence>
<comment type="pathway">
    <text evidence="2">Protein modification; protein glycosylation.</text>
</comment>
<dbReference type="WBParaSite" id="SMUV_0001041801-mRNA-1">
    <property type="protein sequence ID" value="SMUV_0001041801-mRNA-1"/>
    <property type="gene ID" value="SMUV_0001041801"/>
</dbReference>
<keyword evidence="6" id="KW-0328">Glycosyltransferase</keyword>
<dbReference type="Gene3D" id="3.40.50.11350">
    <property type="match status" value="2"/>
</dbReference>
<keyword evidence="12" id="KW-0294">Fucose metabolism</keyword>
<dbReference type="Pfam" id="PF10250">
    <property type="entry name" value="O-FucT"/>
    <property type="match status" value="1"/>
</dbReference>
<evidence type="ECO:0000313" key="18">
    <source>
        <dbReference type="Proteomes" id="UP000046393"/>
    </source>
</evidence>
<keyword evidence="18" id="KW-1185">Reference proteome</keyword>
<evidence type="ECO:0000256" key="3">
    <source>
        <dbReference type="ARBA" id="ARBA00010626"/>
    </source>
</evidence>
<evidence type="ECO:0000256" key="8">
    <source>
        <dbReference type="ARBA" id="ARBA00022824"/>
    </source>
</evidence>
<dbReference type="InterPro" id="IPR039922">
    <property type="entry name" value="POFUT1"/>
</dbReference>
<keyword evidence="13" id="KW-0119">Carbohydrate metabolism</keyword>
<protein>
    <recommendedName>
        <fullName evidence="5">GDP-fucose protein O-fucosyltransferase 1</fullName>
        <ecNumber evidence="4">2.4.1.221</ecNumber>
    </recommendedName>
    <alternativeName>
        <fullName evidence="14">Peptide-O-fucosyltransferase 1</fullName>
    </alternativeName>
</protein>
<keyword evidence="8" id="KW-0256">Endoplasmic reticulum</keyword>
<dbReference type="Proteomes" id="UP000046393">
    <property type="component" value="Unplaced"/>
</dbReference>
<keyword evidence="17" id="KW-0732">Signal</keyword>
<evidence type="ECO:0000256" key="12">
    <source>
        <dbReference type="ARBA" id="ARBA00023253"/>
    </source>
</evidence>
<evidence type="ECO:0000256" key="14">
    <source>
        <dbReference type="ARBA" id="ARBA00033080"/>
    </source>
</evidence>
<organism evidence="18 19">
    <name type="scientific">Syphacia muris</name>
    <dbReference type="NCBI Taxonomy" id="451379"/>
    <lineage>
        <taxon>Eukaryota</taxon>
        <taxon>Metazoa</taxon>
        <taxon>Ecdysozoa</taxon>
        <taxon>Nematoda</taxon>
        <taxon>Chromadorea</taxon>
        <taxon>Rhabditida</taxon>
        <taxon>Spirurina</taxon>
        <taxon>Oxyuridomorpha</taxon>
        <taxon>Oxyuroidea</taxon>
        <taxon>Oxyuridae</taxon>
        <taxon>Syphacia</taxon>
    </lineage>
</organism>
<evidence type="ECO:0000256" key="13">
    <source>
        <dbReference type="ARBA" id="ARBA00023277"/>
    </source>
</evidence>
<accession>A0A0N5AZJ3</accession>
<sequence length="356" mass="40606">MYSGLIISCLLFLTLFNIGFTTKDVDGYIVYCPCMGRFGNQIEQLLGSLGFAKALNRILVLPPFVEYQFGKSQATMVDFTRYFSIKPLENYHPVIPMNKFMADIAPKVWPKNKRKVFCWNPRKSIFSDTAPPGCQAKEGNPFGPFWDYSKINFVGDVYFGSQITGGFDTSFKDTRKQWEHKFPASKYPVLAFSSAPAAFPAKEKDRNAQRFLKWSHLVREKAKKFIDDVLTRPYVGIHLRNDLDWDHVCDNVIEGETTQLFGSAQCIGDYGEKGNLTKEMCSPSLATILDDVNAFRTAPDEPHVSLAILGLADHFIGNCVSTFSSFVYRERKYRNNPLPTTFFGFHPEKLRRRIEL</sequence>
<comment type="catalytic activity">
    <reaction evidence="16">
        <text>L-seryl-[protein] + GDP-beta-L-fucose = 3-O-(alpha-L-fucosyl)-L-seryl-[protein] + GDP + H(+)</text>
        <dbReference type="Rhea" id="RHEA:63644"/>
        <dbReference type="Rhea" id="RHEA-COMP:9863"/>
        <dbReference type="Rhea" id="RHEA-COMP:17914"/>
        <dbReference type="ChEBI" id="CHEBI:15378"/>
        <dbReference type="ChEBI" id="CHEBI:29999"/>
        <dbReference type="ChEBI" id="CHEBI:57273"/>
        <dbReference type="ChEBI" id="CHEBI:58189"/>
        <dbReference type="ChEBI" id="CHEBI:189632"/>
        <dbReference type="EC" id="2.4.1.221"/>
    </reaction>
    <physiologicalReaction direction="left-to-right" evidence="16">
        <dbReference type="Rhea" id="RHEA:63645"/>
    </physiologicalReaction>
</comment>
<evidence type="ECO:0000313" key="19">
    <source>
        <dbReference type="WBParaSite" id="SMUV_0001041801-mRNA-1"/>
    </source>
</evidence>
<comment type="catalytic activity">
    <reaction evidence="15">
        <text>L-threonyl-[protein] + GDP-beta-L-fucose = 3-O-(alpha-L-fucosyl)-L-threonyl-[protein] + GDP + H(+)</text>
        <dbReference type="Rhea" id="RHEA:70491"/>
        <dbReference type="Rhea" id="RHEA-COMP:11060"/>
        <dbReference type="Rhea" id="RHEA-COMP:17915"/>
        <dbReference type="ChEBI" id="CHEBI:15378"/>
        <dbReference type="ChEBI" id="CHEBI:30013"/>
        <dbReference type="ChEBI" id="CHEBI:57273"/>
        <dbReference type="ChEBI" id="CHEBI:58189"/>
        <dbReference type="ChEBI" id="CHEBI:189631"/>
        <dbReference type="EC" id="2.4.1.221"/>
    </reaction>
    <physiologicalReaction direction="left-to-right" evidence="15">
        <dbReference type="Rhea" id="RHEA:70492"/>
    </physiologicalReaction>
</comment>
<dbReference type="STRING" id="451379.A0A0N5AZJ3"/>
<dbReference type="GO" id="GO:0005783">
    <property type="term" value="C:endoplasmic reticulum"/>
    <property type="evidence" value="ECO:0007669"/>
    <property type="project" value="UniProtKB-SubCell"/>
</dbReference>
<reference evidence="19" key="1">
    <citation type="submission" date="2017-02" db="UniProtKB">
        <authorList>
            <consortium name="WormBaseParasite"/>
        </authorList>
    </citation>
    <scope>IDENTIFICATION</scope>
</reference>
<keyword evidence="7" id="KW-0808">Transferase</keyword>
<proteinExistence type="inferred from homology"/>
<keyword evidence="9" id="KW-0914">Notch signaling pathway</keyword>
<dbReference type="Gene3D" id="3.40.50.11340">
    <property type="match status" value="1"/>
</dbReference>
<feature type="signal peptide" evidence="17">
    <location>
        <begin position="1"/>
        <end position="27"/>
    </location>
</feature>
<dbReference type="PANTHER" id="PTHR21420">
    <property type="entry name" value="GDP-FUCOSE PROTEIN O-FUCOSYLTRANSFERASE 1"/>
    <property type="match status" value="1"/>
</dbReference>
<keyword evidence="11" id="KW-0325">Glycoprotein</keyword>
<evidence type="ECO:0000256" key="9">
    <source>
        <dbReference type="ARBA" id="ARBA00022976"/>
    </source>
</evidence>
<evidence type="ECO:0000256" key="6">
    <source>
        <dbReference type="ARBA" id="ARBA00022676"/>
    </source>
</evidence>
<comment type="similarity">
    <text evidence="3">Belongs to the glycosyltransferase 65 family.</text>
</comment>
<dbReference type="UniPathway" id="UPA00378"/>
<evidence type="ECO:0000256" key="5">
    <source>
        <dbReference type="ARBA" id="ARBA00021745"/>
    </source>
</evidence>
<dbReference type="GO" id="GO:0007219">
    <property type="term" value="P:Notch signaling pathway"/>
    <property type="evidence" value="ECO:0007669"/>
    <property type="project" value="UniProtKB-KW"/>
</dbReference>
<name>A0A0N5AZJ3_9BILA</name>
<evidence type="ECO:0000256" key="4">
    <source>
        <dbReference type="ARBA" id="ARBA00012196"/>
    </source>
</evidence>
<dbReference type="CDD" id="cd11302">
    <property type="entry name" value="O-FucT-1"/>
    <property type="match status" value="1"/>
</dbReference>
<evidence type="ECO:0000256" key="10">
    <source>
        <dbReference type="ARBA" id="ARBA00023157"/>
    </source>
</evidence>
<dbReference type="InterPro" id="IPR019378">
    <property type="entry name" value="GDP-Fuc_O-FucTrfase"/>
</dbReference>
<evidence type="ECO:0000256" key="2">
    <source>
        <dbReference type="ARBA" id="ARBA00004922"/>
    </source>
</evidence>
<evidence type="ECO:0000256" key="15">
    <source>
        <dbReference type="ARBA" id="ARBA00047273"/>
    </source>
</evidence>
<dbReference type="GO" id="GO:0006004">
    <property type="term" value="P:fucose metabolic process"/>
    <property type="evidence" value="ECO:0007669"/>
    <property type="project" value="UniProtKB-KW"/>
</dbReference>
<evidence type="ECO:0000256" key="17">
    <source>
        <dbReference type="SAM" id="SignalP"/>
    </source>
</evidence>
<comment type="subcellular location">
    <subcellularLocation>
        <location evidence="1">Endoplasmic reticulum</location>
    </subcellularLocation>
</comment>
<feature type="chain" id="PRO_5005893536" description="GDP-fucose protein O-fucosyltransferase 1" evidence="17">
    <location>
        <begin position="28"/>
        <end position="356"/>
    </location>
</feature>
<dbReference type="GO" id="GO:0046922">
    <property type="term" value="F:peptide-O-fucosyltransferase activity"/>
    <property type="evidence" value="ECO:0007669"/>
    <property type="project" value="UniProtKB-EC"/>
</dbReference>
<keyword evidence="10" id="KW-1015">Disulfide bond</keyword>